<dbReference type="Pfam" id="PF00361">
    <property type="entry name" value="Proton_antipo_M"/>
    <property type="match status" value="1"/>
</dbReference>
<keyword evidence="12 18" id="KW-1133">Transmembrane helix</keyword>
<evidence type="ECO:0000256" key="17">
    <source>
        <dbReference type="ARBA" id="ARBA00049551"/>
    </source>
</evidence>
<organism evidence="20">
    <name type="scientific">Malcus inconspicuus</name>
    <dbReference type="NCBI Taxonomy" id="498929"/>
    <lineage>
        <taxon>Eukaryota</taxon>
        <taxon>Metazoa</taxon>
        <taxon>Ecdysozoa</taxon>
        <taxon>Arthropoda</taxon>
        <taxon>Hexapoda</taxon>
        <taxon>Insecta</taxon>
        <taxon>Pterygota</taxon>
        <taxon>Neoptera</taxon>
        <taxon>Paraneoptera</taxon>
        <taxon>Hemiptera</taxon>
        <taxon>Heteroptera</taxon>
        <taxon>Panheteroptera</taxon>
        <taxon>Pentatomomorpha</taxon>
        <taxon>Lygaeoidea</taxon>
        <taxon>Malcidae</taxon>
        <taxon>Malcinae</taxon>
        <taxon>Malcus</taxon>
    </lineage>
</organism>
<keyword evidence="9 18" id="KW-0999">Mitochondrion inner membrane</keyword>
<keyword evidence="6" id="KW-0813">Transport</keyword>
<evidence type="ECO:0000256" key="15">
    <source>
        <dbReference type="ARBA" id="ARBA00023128"/>
    </source>
</evidence>
<feature type="transmembrane region" description="Helical" evidence="18">
    <location>
        <begin position="262"/>
        <end position="286"/>
    </location>
</feature>
<evidence type="ECO:0000256" key="6">
    <source>
        <dbReference type="ARBA" id="ARBA00022448"/>
    </source>
</evidence>
<evidence type="ECO:0000256" key="16">
    <source>
        <dbReference type="ARBA" id="ARBA00023136"/>
    </source>
</evidence>
<keyword evidence="13 18" id="KW-0520">NAD</keyword>
<keyword evidence="16 18" id="KW-0472">Membrane</keyword>
<gene>
    <name evidence="20" type="primary">ND2</name>
</gene>
<evidence type="ECO:0000256" key="3">
    <source>
        <dbReference type="ARBA" id="ARBA00007012"/>
    </source>
</evidence>
<dbReference type="GeneID" id="7672025"/>
<dbReference type="PANTHER" id="PTHR46552">
    <property type="entry name" value="NADH-UBIQUINONE OXIDOREDUCTASE CHAIN 2"/>
    <property type="match status" value="1"/>
</dbReference>
<comment type="similarity">
    <text evidence="3 18">Belongs to the complex I subunit 2 family.</text>
</comment>
<feature type="transmembrane region" description="Helical" evidence="18">
    <location>
        <begin position="143"/>
        <end position="160"/>
    </location>
</feature>
<evidence type="ECO:0000256" key="18">
    <source>
        <dbReference type="RuleBase" id="RU003403"/>
    </source>
</evidence>
<keyword evidence="7 18" id="KW-0679">Respiratory chain</keyword>
<dbReference type="InterPro" id="IPR001750">
    <property type="entry name" value="ND/Mrp_TM"/>
</dbReference>
<name>B7SMF3_9HEMI</name>
<evidence type="ECO:0000256" key="5">
    <source>
        <dbReference type="ARBA" id="ARBA00021008"/>
    </source>
</evidence>
<dbReference type="EC" id="7.1.1.2" evidence="4 18"/>
<dbReference type="GO" id="GO:0005743">
    <property type="term" value="C:mitochondrial inner membrane"/>
    <property type="evidence" value="ECO:0007669"/>
    <property type="project" value="UniProtKB-SubCell"/>
</dbReference>
<dbReference type="GO" id="GO:0006120">
    <property type="term" value="P:mitochondrial electron transport, NADH to ubiquinone"/>
    <property type="evidence" value="ECO:0007669"/>
    <property type="project" value="InterPro"/>
</dbReference>
<dbReference type="GO" id="GO:0008137">
    <property type="term" value="F:NADH dehydrogenase (ubiquinone) activity"/>
    <property type="evidence" value="ECO:0007669"/>
    <property type="project" value="UniProtKB-EC"/>
</dbReference>
<comment type="subcellular location">
    <subcellularLocation>
        <location evidence="2 18">Mitochondrion inner membrane</location>
        <topology evidence="2 18">Multi-pass membrane protein</topology>
    </subcellularLocation>
</comment>
<comment type="catalytic activity">
    <reaction evidence="17 18">
        <text>a ubiquinone + NADH + 5 H(+)(in) = a ubiquinol + NAD(+) + 4 H(+)(out)</text>
        <dbReference type="Rhea" id="RHEA:29091"/>
        <dbReference type="Rhea" id="RHEA-COMP:9565"/>
        <dbReference type="Rhea" id="RHEA-COMP:9566"/>
        <dbReference type="ChEBI" id="CHEBI:15378"/>
        <dbReference type="ChEBI" id="CHEBI:16389"/>
        <dbReference type="ChEBI" id="CHEBI:17976"/>
        <dbReference type="ChEBI" id="CHEBI:57540"/>
        <dbReference type="ChEBI" id="CHEBI:57945"/>
        <dbReference type="EC" id="7.1.1.2"/>
    </reaction>
</comment>
<evidence type="ECO:0000256" key="14">
    <source>
        <dbReference type="ARBA" id="ARBA00023075"/>
    </source>
</evidence>
<evidence type="ECO:0000259" key="19">
    <source>
        <dbReference type="Pfam" id="PF00361"/>
    </source>
</evidence>
<evidence type="ECO:0000256" key="11">
    <source>
        <dbReference type="ARBA" id="ARBA00022982"/>
    </source>
</evidence>
<dbReference type="PRINTS" id="PR01436">
    <property type="entry name" value="NADHDHGNASE2"/>
</dbReference>
<evidence type="ECO:0000256" key="2">
    <source>
        <dbReference type="ARBA" id="ARBA00004448"/>
    </source>
</evidence>
<geneLocation type="mitochondrion" evidence="20"/>
<evidence type="ECO:0000256" key="13">
    <source>
        <dbReference type="ARBA" id="ARBA00023027"/>
    </source>
</evidence>
<keyword evidence="10 18" id="KW-1278">Translocase</keyword>
<keyword evidence="8 18" id="KW-0812">Transmembrane</keyword>
<dbReference type="InterPro" id="IPR003917">
    <property type="entry name" value="NADH_UbQ_OxRdtase_chain2"/>
</dbReference>
<comment type="function">
    <text evidence="1">Core subunit of the mitochondrial membrane respiratory chain NADH dehydrogenase (Complex I) that is believed to belong to the minimal assembly required for catalysis. Complex I functions in the transfer of electrons from NADH to the respiratory chain. The immediate electron acceptor for the enzyme is believed to be ubiquinone.</text>
</comment>
<protein>
    <recommendedName>
        <fullName evidence="5 18">NADH-ubiquinone oxidoreductase chain 2</fullName>
        <ecNumber evidence="4 18">7.1.1.2</ecNumber>
    </recommendedName>
</protein>
<dbReference type="CTD" id="4536"/>
<proteinExistence type="inferred from homology"/>
<evidence type="ECO:0000256" key="9">
    <source>
        <dbReference type="ARBA" id="ARBA00022792"/>
    </source>
</evidence>
<evidence type="ECO:0000256" key="10">
    <source>
        <dbReference type="ARBA" id="ARBA00022967"/>
    </source>
</evidence>
<dbReference type="RefSeq" id="YP_002735031.1">
    <property type="nucleotide sequence ID" value="NC_012458.1"/>
</dbReference>
<evidence type="ECO:0000256" key="4">
    <source>
        <dbReference type="ARBA" id="ARBA00012944"/>
    </source>
</evidence>
<comment type="function">
    <text evidence="18">Core subunit of the mitochondrial membrane respiratory chain NADH dehydrogenase (Complex I) which catalyzes electron transfer from NADH through the respiratory chain, using ubiquinone as an electron acceptor. Essential for the catalytic activity and assembly of complex I.</text>
</comment>
<feature type="transmembrane region" description="Helical" evidence="18">
    <location>
        <begin position="7"/>
        <end position="26"/>
    </location>
</feature>
<dbReference type="PANTHER" id="PTHR46552:SF1">
    <property type="entry name" value="NADH-UBIQUINONE OXIDOREDUCTASE CHAIN 2"/>
    <property type="match status" value="1"/>
</dbReference>
<feature type="transmembrane region" description="Helical" evidence="18">
    <location>
        <begin position="230"/>
        <end position="250"/>
    </location>
</feature>
<evidence type="ECO:0000256" key="8">
    <source>
        <dbReference type="ARBA" id="ARBA00022692"/>
    </source>
</evidence>
<reference evidence="20" key="1">
    <citation type="journal article" date="2008" name="BMC Genomics">
        <title>Comparative and phylogenomic studies on the mitochondrial genomes of Pentatomomorpha (Insecta: Hemiptera: Heteroptera).</title>
        <authorList>
            <person name="Hua J."/>
            <person name="Li M."/>
            <person name="Dong P."/>
            <person name="Cui Y."/>
            <person name="Xie Q."/>
            <person name="Bu W."/>
        </authorList>
    </citation>
    <scope>NUCLEOTIDE SEQUENCE</scope>
</reference>
<keyword evidence="11 18" id="KW-0249">Electron transport</keyword>
<evidence type="ECO:0000313" key="20">
    <source>
        <dbReference type="EMBL" id="ABZ02047.1"/>
    </source>
</evidence>
<evidence type="ECO:0000256" key="7">
    <source>
        <dbReference type="ARBA" id="ARBA00022660"/>
    </source>
</evidence>
<sequence>MNWNKVLLLIMIFSSTMISISSPSWIGMWMGMEINMISFIPLMAKNKNVKMSQAMMIYFLTQSIGSLLLLFSVLMNFIVMSYFMMKLFSILLTMSLSLKLGIAPFHMWFPEMMSNMCWPEMSMLMTWQKFAPLYMLSNITNNFMFMLIIFSSILGAIGGINNSSIRKIMAYSSINHLSWILMMMINQTQWIIYLLIYTINVLMISYFFHFNNLYFINQIPNKVITLSEKFIYSSLMLSMGGMPPFMGFLPKWMAITAMINNNMYMIIMIMISMSLITLFYYMRIIFPLMLNFNLMNKWNFNKNNKWIMTMMFINLSLPMASIMNFY</sequence>
<feature type="domain" description="NADH:quinone oxidoreductase/Mrp antiporter transmembrane" evidence="19">
    <location>
        <begin position="22"/>
        <end position="277"/>
    </location>
</feature>
<feature type="transmembrane region" description="Helical" evidence="18">
    <location>
        <begin position="190"/>
        <end position="210"/>
    </location>
</feature>
<feature type="transmembrane region" description="Helical" evidence="18">
    <location>
        <begin position="306"/>
        <end position="325"/>
    </location>
</feature>
<dbReference type="EMBL" id="EU427339">
    <property type="protein sequence ID" value="ABZ02047.1"/>
    <property type="molecule type" value="Genomic_DNA"/>
</dbReference>
<accession>B7SMF3</accession>
<evidence type="ECO:0000256" key="12">
    <source>
        <dbReference type="ARBA" id="ARBA00022989"/>
    </source>
</evidence>
<keyword evidence="14 18" id="KW-0830">Ubiquinone</keyword>
<feature type="transmembrane region" description="Helical" evidence="18">
    <location>
        <begin position="55"/>
        <end position="75"/>
    </location>
</feature>
<evidence type="ECO:0000256" key="1">
    <source>
        <dbReference type="ARBA" id="ARBA00003257"/>
    </source>
</evidence>
<dbReference type="AlphaFoldDB" id="B7SMF3"/>
<feature type="transmembrane region" description="Helical" evidence="18">
    <location>
        <begin position="87"/>
        <end position="109"/>
    </location>
</feature>
<dbReference type="InterPro" id="IPR050175">
    <property type="entry name" value="Complex_I_Subunit_2"/>
</dbReference>
<keyword evidence="15 18" id="KW-0496">Mitochondrion</keyword>